<evidence type="ECO:0000313" key="4">
    <source>
        <dbReference type="Proteomes" id="UP000449092"/>
    </source>
</evidence>
<gene>
    <name evidence="3" type="ORF">F4X82_02890</name>
</gene>
<dbReference type="GO" id="GO:0003729">
    <property type="term" value="F:mRNA binding"/>
    <property type="evidence" value="ECO:0007669"/>
    <property type="project" value="TreeGrafter"/>
</dbReference>
<dbReference type="Gene3D" id="3.30.70.330">
    <property type="match status" value="1"/>
</dbReference>
<dbReference type="InterPro" id="IPR035979">
    <property type="entry name" value="RBD_domain_sf"/>
</dbReference>
<name>A0A845DAQ6_9BACT</name>
<accession>A0A845DAQ6</accession>
<evidence type="ECO:0000259" key="2">
    <source>
        <dbReference type="PROSITE" id="PS50102"/>
    </source>
</evidence>
<evidence type="ECO:0000313" key="3">
    <source>
        <dbReference type="EMBL" id="MYE38437.1"/>
    </source>
</evidence>
<proteinExistence type="predicted"/>
<dbReference type="EMBL" id="VXOY01000025">
    <property type="protein sequence ID" value="MYE38437.1"/>
    <property type="molecule type" value="Genomic_DNA"/>
</dbReference>
<dbReference type="Proteomes" id="UP000449092">
    <property type="component" value="Unassembled WGS sequence"/>
</dbReference>
<reference evidence="3 4" key="1">
    <citation type="submission" date="2019-09" db="EMBL/GenBank/DDBJ databases">
        <title>Characterisation of the sponge microbiome using genome-centric metagenomics.</title>
        <authorList>
            <person name="Engelberts J.P."/>
            <person name="Robbins S.J."/>
            <person name="De Goeij J.M."/>
            <person name="Aranda M."/>
            <person name="Bell S.C."/>
            <person name="Webster N.S."/>
        </authorList>
    </citation>
    <scope>NUCLEOTIDE SEQUENCE [LARGE SCALE GENOMIC DNA]</scope>
    <source>
        <strain evidence="3">SB0662_bin_43</strain>
    </source>
</reference>
<evidence type="ECO:0000256" key="1">
    <source>
        <dbReference type="ARBA" id="ARBA00022884"/>
    </source>
</evidence>
<dbReference type="PANTHER" id="PTHR48025:SF1">
    <property type="entry name" value="RRM DOMAIN-CONTAINING PROTEIN"/>
    <property type="match status" value="1"/>
</dbReference>
<dbReference type="InterPro" id="IPR012677">
    <property type="entry name" value="Nucleotide-bd_a/b_plait_sf"/>
</dbReference>
<sequence length="90" mass="10329">MNKKLYIGGIPYATGEDSLRQLFEGAGTVEQVDIIIDNMTGRSRGFGFVEMATEEEAQKAIEMFHDKEFEGRMLSVKEARPREDRPRRDM</sequence>
<keyword evidence="1" id="KW-0694">RNA-binding</keyword>
<dbReference type="Pfam" id="PF00076">
    <property type="entry name" value="RRM_1"/>
    <property type="match status" value="1"/>
</dbReference>
<dbReference type="PROSITE" id="PS50102">
    <property type="entry name" value="RRM"/>
    <property type="match status" value="1"/>
</dbReference>
<dbReference type="PANTHER" id="PTHR48025">
    <property type="entry name" value="OS02G0815200 PROTEIN"/>
    <property type="match status" value="1"/>
</dbReference>
<comment type="caution">
    <text evidence="3">The sequence shown here is derived from an EMBL/GenBank/DDBJ whole genome shotgun (WGS) entry which is preliminary data.</text>
</comment>
<dbReference type="InterPro" id="IPR000504">
    <property type="entry name" value="RRM_dom"/>
</dbReference>
<protein>
    <submittedName>
        <fullName evidence="3">RNA-binding protein</fullName>
    </submittedName>
</protein>
<dbReference type="AlphaFoldDB" id="A0A845DAQ6"/>
<dbReference type="InterPro" id="IPR050502">
    <property type="entry name" value="Euk_RNA-bind_prot"/>
</dbReference>
<dbReference type="SMART" id="SM00360">
    <property type="entry name" value="RRM"/>
    <property type="match status" value="1"/>
</dbReference>
<organism evidence="3 4">
    <name type="scientific">Candidatus Spechtbacteria bacterium SB0662_bin_43</name>
    <dbReference type="NCBI Taxonomy" id="2604897"/>
    <lineage>
        <taxon>Bacteria</taxon>
        <taxon>Candidatus Spechtiibacteriota</taxon>
    </lineage>
</organism>
<feature type="domain" description="RRM" evidence="2">
    <location>
        <begin position="3"/>
        <end position="81"/>
    </location>
</feature>
<dbReference type="SUPFAM" id="SSF54928">
    <property type="entry name" value="RNA-binding domain, RBD"/>
    <property type="match status" value="1"/>
</dbReference>